<dbReference type="KEGG" id="mpq:ABA45_08090"/>
<dbReference type="InterPro" id="IPR009813">
    <property type="entry name" value="Uncharacterised_YebG"/>
</dbReference>
<dbReference type="InterPro" id="IPR038627">
    <property type="entry name" value="YebG-like_sf"/>
</dbReference>
<protein>
    <submittedName>
        <fullName evidence="1">Uncharacterized protein</fullName>
    </submittedName>
</protein>
<sequence length="94" mass="10739">MGVQALYFSDRDGKEKAMADPNNLLFTSKKEADERDRMLELSDELRVFLERRVEGIGEQMAEQCALVLAQERELLARALKKPELLNQTADTPDQ</sequence>
<dbReference type="EMBL" id="CP011494">
    <property type="protein sequence ID" value="AKO52390.1"/>
    <property type="molecule type" value="Genomic_DNA"/>
</dbReference>
<dbReference type="Gene3D" id="1.10.10.710">
    <property type="entry name" value="PSPTO_1197 like"/>
    <property type="match status" value="1"/>
</dbReference>
<organism evidence="1 2">
    <name type="scientific">Marinobacter psychrophilus</name>
    <dbReference type="NCBI Taxonomy" id="330734"/>
    <lineage>
        <taxon>Bacteria</taxon>
        <taxon>Pseudomonadati</taxon>
        <taxon>Pseudomonadota</taxon>
        <taxon>Gammaproteobacteria</taxon>
        <taxon>Pseudomonadales</taxon>
        <taxon>Marinobacteraceae</taxon>
        <taxon>Marinobacter</taxon>
    </lineage>
</organism>
<accession>A0A0H4I3W8</accession>
<dbReference type="RefSeq" id="WP_048385221.1">
    <property type="nucleotide sequence ID" value="NZ_CP011494.1"/>
</dbReference>
<dbReference type="Proteomes" id="UP000036406">
    <property type="component" value="Chromosome"/>
</dbReference>
<dbReference type="STRING" id="330734.ABA45_08090"/>
<reference evidence="1 2" key="1">
    <citation type="submission" date="2015-05" db="EMBL/GenBank/DDBJ databases">
        <title>Complete genome of Marinobacter psychrophilus strain 20041T isolated from sea-ice of the Canadian Basin.</title>
        <authorList>
            <person name="Song L."/>
            <person name="Ren L."/>
            <person name="Yu Y."/>
            <person name="Wang X."/>
        </authorList>
    </citation>
    <scope>NUCLEOTIDE SEQUENCE [LARGE SCALE GENOMIC DNA]</scope>
    <source>
        <strain evidence="1 2">20041</strain>
    </source>
</reference>
<dbReference type="Pfam" id="PF07130">
    <property type="entry name" value="YebG"/>
    <property type="match status" value="1"/>
</dbReference>
<evidence type="ECO:0000313" key="2">
    <source>
        <dbReference type="Proteomes" id="UP000036406"/>
    </source>
</evidence>
<evidence type="ECO:0000313" key="1">
    <source>
        <dbReference type="EMBL" id="AKO52390.1"/>
    </source>
</evidence>
<name>A0A0H4I3W8_9GAMM</name>
<proteinExistence type="predicted"/>
<keyword evidence="2" id="KW-1185">Reference proteome</keyword>
<dbReference type="PATRIC" id="fig|330734.3.peg.1699"/>
<gene>
    <name evidence="1" type="ORF">ABA45_08090</name>
</gene>
<dbReference type="AlphaFoldDB" id="A0A0H4I3W8"/>